<dbReference type="AlphaFoldDB" id="A0AAV9ASK4"/>
<proteinExistence type="predicted"/>
<gene>
    <name evidence="1" type="ORF">QJS04_geneDACA016834</name>
</gene>
<keyword evidence="2" id="KW-1185">Reference proteome</keyword>
<dbReference type="EMBL" id="JAUJYN010000007">
    <property type="protein sequence ID" value="KAK1267147.1"/>
    <property type="molecule type" value="Genomic_DNA"/>
</dbReference>
<evidence type="ECO:0000313" key="1">
    <source>
        <dbReference type="EMBL" id="KAK1267147.1"/>
    </source>
</evidence>
<evidence type="ECO:0000313" key="2">
    <source>
        <dbReference type="Proteomes" id="UP001179952"/>
    </source>
</evidence>
<reference evidence="1" key="2">
    <citation type="submission" date="2023-06" db="EMBL/GenBank/DDBJ databases">
        <authorList>
            <person name="Ma L."/>
            <person name="Liu K.-W."/>
            <person name="Li Z."/>
            <person name="Hsiao Y.-Y."/>
            <person name="Qi Y."/>
            <person name="Fu T."/>
            <person name="Tang G."/>
            <person name="Zhang D."/>
            <person name="Sun W.-H."/>
            <person name="Liu D.-K."/>
            <person name="Li Y."/>
            <person name="Chen G.-Z."/>
            <person name="Liu X.-D."/>
            <person name="Liao X.-Y."/>
            <person name="Jiang Y.-T."/>
            <person name="Yu X."/>
            <person name="Hao Y."/>
            <person name="Huang J."/>
            <person name="Zhao X.-W."/>
            <person name="Ke S."/>
            <person name="Chen Y.-Y."/>
            <person name="Wu W.-L."/>
            <person name="Hsu J.-L."/>
            <person name="Lin Y.-F."/>
            <person name="Huang M.-D."/>
            <person name="Li C.-Y."/>
            <person name="Huang L."/>
            <person name="Wang Z.-W."/>
            <person name="Zhao X."/>
            <person name="Zhong W.-Y."/>
            <person name="Peng D.-H."/>
            <person name="Ahmad S."/>
            <person name="Lan S."/>
            <person name="Zhang J.-S."/>
            <person name="Tsai W.-C."/>
            <person name="Van De Peer Y."/>
            <person name="Liu Z.-J."/>
        </authorList>
    </citation>
    <scope>NUCLEOTIDE SEQUENCE</scope>
    <source>
        <strain evidence="1">SCP</strain>
        <tissue evidence="1">Leaves</tissue>
    </source>
</reference>
<dbReference type="Proteomes" id="UP001179952">
    <property type="component" value="Unassembled WGS sequence"/>
</dbReference>
<accession>A0AAV9ASK4</accession>
<organism evidence="1 2">
    <name type="scientific">Acorus gramineus</name>
    <name type="common">Dwarf sweet flag</name>
    <dbReference type="NCBI Taxonomy" id="55184"/>
    <lineage>
        <taxon>Eukaryota</taxon>
        <taxon>Viridiplantae</taxon>
        <taxon>Streptophyta</taxon>
        <taxon>Embryophyta</taxon>
        <taxon>Tracheophyta</taxon>
        <taxon>Spermatophyta</taxon>
        <taxon>Magnoliopsida</taxon>
        <taxon>Liliopsida</taxon>
        <taxon>Acoraceae</taxon>
        <taxon>Acorus</taxon>
    </lineage>
</organism>
<reference evidence="1" key="1">
    <citation type="journal article" date="2023" name="Nat. Commun.">
        <title>Diploid and tetraploid genomes of Acorus and the evolution of monocots.</title>
        <authorList>
            <person name="Ma L."/>
            <person name="Liu K.W."/>
            <person name="Li Z."/>
            <person name="Hsiao Y.Y."/>
            <person name="Qi Y."/>
            <person name="Fu T."/>
            <person name="Tang G.D."/>
            <person name="Zhang D."/>
            <person name="Sun W.H."/>
            <person name="Liu D.K."/>
            <person name="Li Y."/>
            <person name="Chen G.Z."/>
            <person name="Liu X.D."/>
            <person name="Liao X.Y."/>
            <person name="Jiang Y.T."/>
            <person name="Yu X."/>
            <person name="Hao Y."/>
            <person name="Huang J."/>
            <person name="Zhao X.W."/>
            <person name="Ke S."/>
            <person name="Chen Y.Y."/>
            <person name="Wu W.L."/>
            <person name="Hsu J.L."/>
            <person name="Lin Y.F."/>
            <person name="Huang M.D."/>
            <person name="Li C.Y."/>
            <person name="Huang L."/>
            <person name="Wang Z.W."/>
            <person name="Zhao X."/>
            <person name="Zhong W.Y."/>
            <person name="Peng D.H."/>
            <person name="Ahmad S."/>
            <person name="Lan S."/>
            <person name="Zhang J.S."/>
            <person name="Tsai W.C."/>
            <person name="Van de Peer Y."/>
            <person name="Liu Z.J."/>
        </authorList>
    </citation>
    <scope>NUCLEOTIDE SEQUENCE</scope>
    <source>
        <strain evidence="1">SCP</strain>
    </source>
</reference>
<protein>
    <submittedName>
        <fullName evidence="1">Uncharacterized protein</fullName>
    </submittedName>
</protein>
<sequence length="98" mass="11312">MVILRLRLMNYLVICPWKAPLPVRREERICGTMLSILGPIWEIGPNLPHLIKITDRVMPKASTLVVWNWASTRGPIKRSVNFHSNRTLNKRSNTITPL</sequence>
<comment type="caution">
    <text evidence="1">The sequence shown here is derived from an EMBL/GenBank/DDBJ whole genome shotgun (WGS) entry which is preliminary data.</text>
</comment>
<name>A0AAV9ASK4_ACOGR</name>